<dbReference type="RefSeq" id="WP_379532201.1">
    <property type="nucleotide sequence ID" value="NZ_JBHSBI010000020.1"/>
</dbReference>
<evidence type="ECO:0000313" key="2">
    <source>
        <dbReference type="EMBL" id="MFC4012284.1"/>
    </source>
</evidence>
<keyword evidence="3" id="KW-1185">Reference proteome</keyword>
<evidence type="ECO:0000259" key="1">
    <source>
        <dbReference type="Pfam" id="PF01636"/>
    </source>
</evidence>
<dbReference type="EMBL" id="JBHSBI010000020">
    <property type="protein sequence ID" value="MFC4012284.1"/>
    <property type="molecule type" value="Genomic_DNA"/>
</dbReference>
<dbReference type="Pfam" id="PF01636">
    <property type="entry name" value="APH"/>
    <property type="match status" value="1"/>
</dbReference>
<dbReference type="InterPro" id="IPR002575">
    <property type="entry name" value="Aminoglycoside_PTrfase"/>
</dbReference>
<dbReference type="Gene3D" id="3.90.1200.10">
    <property type="match status" value="1"/>
</dbReference>
<sequence length="220" mass="23681">MRLGELLGSGRSADVYAIDDDRVLRRYRLPVDAGREIAVMEYVGAHGYPVPEVYPGAERPTDLVMRRLTGPTMLRALMAGEIAPEEAGEILARLLLRLHEIPARTSGDPHDRVLHLDLHPDNVLLTPDGPMVIDWCNSREGPPGQDCAMSALIVAQVAVDEESDLAAPARLVLGALLAGLGAAIDCGDGLEQARRRRGADQTMTVRELGLLDSAVALVRA</sequence>
<dbReference type="SUPFAM" id="SSF56112">
    <property type="entry name" value="Protein kinase-like (PK-like)"/>
    <property type="match status" value="1"/>
</dbReference>
<dbReference type="InterPro" id="IPR011009">
    <property type="entry name" value="Kinase-like_dom_sf"/>
</dbReference>
<organism evidence="2 3">
    <name type="scientific">Nonomuraea purpurea</name>
    <dbReference type="NCBI Taxonomy" id="1849276"/>
    <lineage>
        <taxon>Bacteria</taxon>
        <taxon>Bacillati</taxon>
        <taxon>Actinomycetota</taxon>
        <taxon>Actinomycetes</taxon>
        <taxon>Streptosporangiales</taxon>
        <taxon>Streptosporangiaceae</taxon>
        <taxon>Nonomuraea</taxon>
    </lineage>
</organism>
<proteinExistence type="predicted"/>
<gene>
    <name evidence="2" type="ORF">ACFOY2_33970</name>
</gene>
<reference evidence="3" key="1">
    <citation type="journal article" date="2019" name="Int. J. Syst. Evol. Microbiol.">
        <title>The Global Catalogue of Microorganisms (GCM) 10K type strain sequencing project: providing services to taxonomists for standard genome sequencing and annotation.</title>
        <authorList>
            <consortium name="The Broad Institute Genomics Platform"/>
            <consortium name="The Broad Institute Genome Sequencing Center for Infectious Disease"/>
            <person name="Wu L."/>
            <person name="Ma J."/>
        </authorList>
    </citation>
    <scope>NUCLEOTIDE SEQUENCE [LARGE SCALE GENOMIC DNA]</scope>
    <source>
        <strain evidence="3">TBRC 1276</strain>
    </source>
</reference>
<evidence type="ECO:0000313" key="3">
    <source>
        <dbReference type="Proteomes" id="UP001595851"/>
    </source>
</evidence>
<comment type="caution">
    <text evidence="2">The sequence shown here is derived from an EMBL/GenBank/DDBJ whole genome shotgun (WGS) entry which is preliminary data.</text>
</comment>
<accession>A0ABV8GJE8</accession>
<protein>
    <submittedName>
        <fullName evidence="2">Phosphotransferase</fullName>
    </submittedName>
</protein>
<feature type="domain" description="Aminoglycoside phosphotransferase" evidence="1">
    <location>
        <begin position="6"/>
        <end position="111"/>
    </location>
</feature>
<name>A0ABV8GJE8_9ACTN</name>
<dbReference type="Proteomes" id="UP001595851">
    <property type="component" value="Unassembled WGS sequence"/>
</dbReference>